<comment type="caution">
    <text evidence="2">The sequence shown here is derived from an EMBL/GenBank/DDBJ whole genome shotgun (WGS) entry which is preliminary data.</text>
</comment>
<organism evidence="2 3">
    <name type="scientific">Fusibacillus kribbianus</name>
    <dbReference type="NCBI Taxonomy" id="3044208"/>
    <lineage>
        <taxon>Bacteria</taxon>
        <taxon>Bacillati</taxon>
        <taxon>Bacillota</taxon>
        <taxon>Clostridia</taxon>
        <taxon>Lachnospirales</taxon>
        <taxon>Lachnospiraceae</taxon>
        <taxon>Fusibacillus</taxon>
    </lineage>
</organism>
<dbReference type="GO" id="GO:0006779">
    <property type="term" value="P:porphyrin-containing compound biosynthetic process"/>
    <property type="evidence" value="ECO:0007669"/>
    <property type="project" value="TreeGrafter"/>
</dbReference>
<dbReference type="PANTHER" id="PTHR13932:SF1">
    <property type="entry name" value="OXYGEN-INDEPENDENT COPROPORPHYRINOGEN-III OXIDASE-LIKE PROTEIN HEMZ"/>
    <property type="match status" value="1"/>
</dbReference>
<gene>
    <name evidence="2" type="primary">hemZ</name>
    <name evidence="2" type="ORF">QJ036_09315</name>
</gene>
<dbReference type="SFLD" id="SFLDF00310">
    <property type="entry name" value="oxygen-independent_coproporphy"/>
    <property type="match status" value="1"/>
</dbReference>
<evidence type="ECO:0000259" key="1">
    <source>
        <dbReference type="PROSITE" id="PS51918"/>
    </source>
</evidence>
<name>A0AAP4F0X5_9FIRM</name>
<dbReference type="Gene3D" id="3.80.30.20">
    <property type="entry name" value="tm_1862 like domain"/>
    <property type="match status" value="1"/>
</dbReference>
<dbReference type="RefSeq" id="WP_283231113.1">
    <property type="nucleotide sequence ID" value="NZ_JASGBQ010000016.1"/>
</dbReference>
<dbReference type="Proteomes" id="UP001300383">
    <property type="component" value="Unassembled WGS sequence"/>
</dbReference>
<dbReference type="EC" id="1.3.98.3" evidence="2"/>
<dbReference type="AlphaFoldDB" id="A0AAP4F0X5"/>
<evidence type="ECO:0000313" key="3">
    <source>
        <dbReference type="Proteomes" id="UP001300383"/>
    </source>
</evidence>
<dbReference type="InterPro" id="IPR023404">
    <property type="entry name" value="rSAM_horseshoe"/>
</dbReference>
<protein>
    <submittedName>
        <fullName evidence="2">Coproporphyrinogen dehydrogenase HemZ</fullName>
        <ecNumber evidence="2">1.3.98.3</ecNumber>
    </submittedName>
</protein>
<keyword evidence="2" id="KW-0560">Oxidoreductase</keyword>
<feature type="domain" description="Radical SAM core" evidence="1">
    <location>
        <begin position="155"/>
        <end position="392"/>
    </location>
</feature>
<sequence length="477" mass="54729">MIYLKLSEENFEYDVRGLLMAFYPGAEITTKEGEPSADDRKLTVDYMDGEIRVELCSAGGNSLAFGPVDYSDRKAAKSLLKRLVYSLLSEDTGKELPWGTLTGIRPTKIPMAMLEEGASDKEISYYMRETYLASQEKIDLSIEIARREKEVLKHIDYEDGYSIYIGIPFCPTTCLYCSFTSYPVAKWAPRMDEYLDALFKEIDYTKEAFAGKKLNTIYIGGGTPTTLEPYQMERLLSKVEESFDLSHVQEWTVEAGRPDSVTPEKLRVLKRHPVTRISINPQTMKEETLRIIGRRHTPEQIEEAYRMARAEGMDNINMDLIMGLPEENIDDVRYTMEKLYSMAPDSITVHSLAIKRAARLNRMWDQYAHMKFENTEEMMNLTAAYCRRLGLEPYYLYRQKNMAGNFENVGYAKPGKAGIYNILIMEEKQTIVAMGAGSTTKAVFPGGRIERCDNVKDIDLYLERIDEMIDRKRKLLS</sequence>
<dbReference type="InterPro" id="IPR006638">
    <property type="entry name" value="Elp3/MiaA/NifB-like_rSAM"/>
</dbReference>
<dbReference type="SFLD" id="SFLDG01082">
    <property type="entry name" value="B12-binding_domain_containing"/>
    <property type="match status" value="1"/>
</dbReference>
<dbReference type="GO" id="GO:0051989">
    <property type="term" value="F:coproporphyrinogen dehydrogenase activity"/>
    <property type="evidence" value="ECO:0007669"/>
    <property type="project" value="UniProtKB-EC"/>
</dbReference>
<dbReference type="InterPro" id="IPR023995">
    <property type="entry name" value="HemZ"/>
</dbReference>
<dbReference type="SFLD" id="SFLDS00029">
    <property type="entry name" value="Radical_SAM"/>
    <property type="match status" value="1"/>
</dbReference>
<accession>A0AAP4F0X5</accession>
<dbReference type="GO" id="GO:0051539">
    <property type="term" value="F:4 iron, 4 sulfur cluster binding"/>
    <property type="evidence" value="ECO:0007669"/>
    <property type="project" value="TreeGrafter"/>
</dbReference>
<dbReference type="InterPro" id="IPR058240">
    <property type="entry name" value="rSAM_sf"/>
</dbReference>
<dbReference type="EMBL" id="JASGBQ010000016">
    <property type="protein sequence ID" value="MDI9242668.1"/>
    <property type="molecule type" value="Genomic_DNA"/>
</dbReference>
<evidence type="ECO:0000313" key="2">
    <source>
        <dbReference type="EMBL" id="MDI9242668.1"/>
    </source>
</evidence>
<dbReference type="GO" id="GO:0005737">
    <property type="term" value="C:cytoplasm"/>
    <property type="evidence" value="ECO:0007669"/>
    <property type="project" value="TreeGrafter"/>
</dbReference>
<dbReference type="PROSITE" id="PS51918">
    <property type="entry name" value="RADICAL_SAM"/>
    <property type="match status" value="1"/>
</dbReference>
<dbReference type="CDD" id="cd01335">
    <property type="entry name" value="Radical_SAM"/>
    <property type="match status" value="1"/>
</dbReference>
<dbReference type="NCBIfam" id="TIGR03994">
    <property type="entry name" value="rSAM_HemZ"/>
    <property type="match status" value="1"/>
</dbReference>
<dbReference type="SMART" id="SM00729">
    <property type="entry name" value="Elp3"/>
    <property type="match status" value="1"/>
</dbReference>
<proteinExistence type="predicted"/>
<dbReference type="InterPro" id="IPR007197">
    <property type="entry name" value="rSAM"/>
</dbReference>
<dbReference type="InterPro" id="IPR034505">
    <property type="entry name" value="Coproporphyrinogen-III_oxidase"/>
</dbReference>
<dbReference type="SUPFAM" id="SSF102114">
    <property type="entry name" value="Radical SAM enzymes"/>
    <property type="match status" value="1"/>
</dbReference>
<dbReference type="PANTHER" id="PTHR13932">
    <property type="entry name" value="COPROPORPHYRINIGEN III OXIDASE"/>
    <property type="match status" value="1"/>
</dbReference>
<reference evidence="2 3" key="1">
    <citation type="submission" date="2023-05" db="EMBL/GenBank/DDBJ databases">
        <title>[ruminococcus] sp. nov., isolated from a pig farm feces dump.</title>
        <authorList>
            <person name="Chang Y.-H."/>
        </authorList>
    </citation>
    <scope>NUCLEOTIDE SEQUENCE [LARGE SCALE GENOMIC DNA]</scope>
    <source>
        <strain evidence="2 3">YH-rum2234</strain>
    </source>
</reference>
<keyword evidence="3" id="KW-1185">Reference proteome</keyword>
<dbReference type="SFLD" id="SFLDG01065">
    <property type="entry name" value="anaerobic_coproporphyrinogen-I"/>
    <property type="match status" value="1"/>
</dbReference>
<dbReference type="Pfam" id="PF04055">
    <property type="entry name" value="Radical_SAM"/>
    <property type="match status" value="1"/>
</dbReference>